<dbReference type="InterPro" id="IPR011709">
    <property type="entry name" value="DEAD-box_helicase_OB_fold"/>
</dbReference>
<dbReference type="PROSITE" id="PS51192">
    <property type="entry name" value="HELICASE_ATP_BIND_1"/>
    <property type="match status" value="1"/>
</dbReference>
<dbReference type="Pfam" id="PF00271">
    <property type="entry name" value="Helicase_C"/>
    <property type="match status" value="1"/>
</dbReference>
<feature type="domain" description="Helicase ATP-binding" evidence="12">
    <location>
        <begin position="361"/>
        <end position="524"/>
    </location>
</feature>
<dbReference type="InterPro" id="IPR027417">
    <property type="entry name" value="P-loop_NTPase"/>
</dbReference>
<reference evidence="14" key="1">
    <citation type="submission" date="2022-07" db="EMBL/GenBank/DDBJ databases">
        <title>Genome analysis of Parmales, a sister group of diatoms, reveals the evolutionary specialization of diatoms from phago-mixotrophs to photoautotrophs.</title>
        <authorList>
            <person name="Ban H."/>
            <person name="Sato S."/>
            <person name="Yoshikawa S."/>
            <person name="Kazumasa Y."/>
            <person name="Nakamura Y."/>
            <person name="Ichinomiya M."/>
            <person name="Saitoh K."/>
            <person name="Sato N."/>
            <person name="Blanc-Mathieu R."/>
            <person name="Endo H."/>
            <person name="Kuwata A."/>
            <person name="Ogata H."/>
        </authorList>
    </citation>
    <scope>NUCLEOTIDE SEQUENCE</scope>
</reference>
<accession>A0A9W7FB75</accession>
<feature type="compositionally biased region" description="Basic and acidic residues" evidence="11">
    <location>
        <begin position="181"/>
        <end position="190"/>
    </location>
</feature>
<dbReference type="EMBL" id="BRXZ01000290">
    <property type="protein sequence ID" value="GMI08938.1"/>
    <property type="molecule type" value="Genomic_DNA"/>
</dbReference>
<evidence type="ECO:0000259" key="12">
    <source>
        <dbReference type="PROSITE" id="PS51192"/>
    </source>
</evidence>
<feature type="compositionally biased region" description="Basic and acidic residues" evidence="11">
    <location>
        <begin position="265"/>
        <end position="286"/>
    </location>
</feature>
<sequence>MSSLKLFISDSLHGLLGYSDSALSSYILSLALTKCSSAGSLERELRDSGIDSKGLGNFVREEKKEKKDKMKEGEKEGEEEVEMKTGKRRKTQNEGSSSEDETTVVRRKKVSGRVVKKGEKDEAAEKDEATEKEMEEIRDQREKEEFEKRLLERDSKNTKKKGAGEQDAGPGADVSKITSSEVEKMREESRMAYLEQREEKELRLLEMSIKDEEEMFRGVERTPKEMERLELNKKILAMAKGRKKKEDEEEEGYRVPDGFMDEEGMINKDKKEGVMKQRYKEDKEEKGEEELWMESQINKSKIGGGKEGRKKEGEKEYELVFDDEIEFVVGNKRKGKNKKGEEVGSDDEKKLPVYAYRQEFLDAMKDHQVLILVGETGSGKTTQIPQYLHEAGYTDYGKVACTQPRRVAAMSVAARVSVEMGKRLGAEVGYQIRFEDCTSEKTKVQYMTDGMLLRCFLTEPDLKSFSCLIIDEAHERTLHTDILFGLVKDIVRFRSDLKLIISSATLNAEAFSAYLDDAPIFMIPGRMFPVDILYTKQPEADYVDAAVVTTLQIHVTQKIGSGDILIFLTGQEEIEACAETLTMRTKGLGSRIPELIICPIYANLPADQQAKIFEKTPPNARKVVIATNIAETSLTIDGICYVIDSGFAKQKSYNPKTGMESLVVTPISQAASNQRSGRAGRTAPGKCFRLFTAWSFKNELEENTVPEIQRTNMGNVVLQLKALGINDLLNFDFMDAPPAETLMRAFESLYALGALNDKGDLTKLGRRMAEFPLEPMLSKAVIIAEKYKCVKEILSTVSMLSIGASVFYKPKEKAVHADQARMNFARGGGGDQISLLRCYNEWEENDHGTQWCFENFVQVKSMRKARDIRDQLAGLCERVEMEETSCGLDNFEPVLKSFTAGFFFNVAKLSRSGDYTTVKSRTTCYLHPGSVLAKDEVPSKWLCYFELSFTTKEYMRQCCPIKGEWLVELAPHYYSGEDIEEAKGKKMPKQRQYNKTR</sequence>
<evidence type="ECO:0000256" key="1">
    <source>
        <dbReference type="ARBA" id="ARBA00004123"/>
    </source>
</evidence>
<dbReference type="GO" id="GO:0071013">
    <property type="term" value="C:catalytic step 2 spliceosome"/>
    <property type="evidence" value="ECO:0007669"/>
    <property type="project" value="TreeGrafter"/>
</dbReference>
<dbReference type="OrthoDB" id="10253254at2759"/>
<dbReference type="PROSITE" id="PS00690">
    <property type="entry name" value="DEAH_ATP_HELICASE"/>
    <property type="match status" value="1"/>
</dbReference>
<keyword evidence="3" id="KW-0507">mRNA processing</keyword>
<dbReference type="Proteomes" id="UP001165082">
    <property type="component" value="Unassembled WGS sequence"/>
</dbReference>
<dbReference type="Pfam" id="PF00270">
    <property type="entry name" value="DEAD"/>
    <property type="match status" value="1"/>
</dbReference>
<evidence type="ECO:0000256" key="7">
    <source>
        <dbReference type="ARBA" id="ARBA00022840"/>
    </source>
</evidence>
<feature type="compositionally biased region" description="Basic and acidic residues" evidence="11">
    <location>
        <begin position="59"/>
        <end position="74"/>
    </location>
</feature>
<dbReference type="EC" id="3.6.4.13" evidence="2"/>
<evidence type="ECO:0000259" key="13">
    <source>
        <dbReference type="PROSITE" id="PS51194"/>
    </source>
</evidence>
<dbReference type="FunFam" id="3.40.50.300:FF:000007">
    <property type="entry name" value="Pre-mRNA-splicing factor ATP-dependent RNA helicase"/>
    <property type="match status" value="1"/>
</dbReference>
<dbReference type="SMART" id="SM00847">
    <property type="entry name" value="HA2"/>
    <property type="match status" value="1"/>
</dbReference>
<gene>
    <name evidence="14" type="ORF">TrRE_jg12750</name>
</gene>
<feature type="region of interest" description="Disordered" evidence="11">
    <location>
        <begin position="239"/>
        <end position="291"/>
    </location>
</feature>
<dbReference type="SMART" id="SM00490">
    <property type="entry name" value="HELICc"/>
    <property type="match status" value="1"/>
</dbReference>
<feature type="compositionally biased region" description="Basic and acidic residues" evidence="11">
    <location>
        <begin position="41"/>
        <end position="50"/>
    </location>
</feature>
<evidence type="ECO:0000256" key="2">
    <source>
        <dbReference type="ARBA" id="ARBA00012552"/>
    </source>
</evidence>
<evidence type="ECO:0000313" key="15">
    <source>
        <dbReference type="Proteomes" id="UP001165082"/>
    </source>
</evidence>
<evidence type="ECO:0000256" key="8">
    <source>
        <dbReference type="ARBA" id="ARBA00023187"/>
    </source>
</evidence>
<feature type="domain" description="Helicase C-terminal" evidence="13">
    <location>
        <begin position="542"/>
        <end position="724"/>
    </location>
</feature>
<dbReference type="CDD" id="cd18791">
    <property type="entry name" value="SF2_C_RHA"/>
    <property type="match status" value="1"/>
</dbReference>
<evidence type="ECO:0000256" key="3">
    <source>
        <dbReference type="ARBA" id="ARBA00022664"/>
    </source>
</evidence>
<evidence type="ECO:0000256" key="4">
    <source>
        <dbReference type="ARBA" id="ARBA00022741"/>
    </source>
</evidence>
<dbReference type="GO" id="GO:0006397">
    <property type="term" value="P:mRNA processing"/>
    <property type="evidence" value="ECO:0007669"/>
    <property type="project" value="UniProtKB-KW"/>
</dbReference>
<dbReference type="InterPro" id="IPR001650">
    <property type="entry name" value="Helicase_C-like"/>
</dbReference>
<keyword evidence="9" id="KW-0539">Nucleus</keyword>
<dbReference type="PROSITE" id="PS51194">
    <property type="entry name" value="HELICASE_CTER"/>
    <property type="match status" value="1"/>
</dbReference>
<dbReference type="GO" id="GO:0071006">
    <property type="term" value="C:U2-type catalytic step 1 spliceosome"/>
    <property type="evidence" value="ECO:0007669"/>
    <property type="project" value="UniProtKB-ARBA"/>
</dbReference>
<comment type="catalytic activity">
    <reaction evidence="10">
        <text>ATP + H2O = ADP + phosphate + H(+)</text>
        <dbReference type="Rhea" id="RHEA:13065"/>
        <dbReference type="ChEBI" id="CHEBI:15377"/>
        <dbReference type="ChEBI" id="CHEBI:15378"/>
        <dbReference type="ChEBI" id="CHEBI:30616"/>
        <dbReference type="ChEBI" id="CHEBI:43474"/>
        <dbReference type="ChEBI" id="CHEBI:456216"/>
        <dbReference type="EC" id="3.6.4.13"/>
    </reaction>
</comment>
<evidence type="ECO:0000256" key="10">
    <source>
        <dbReference type="ARBA" id="ARBA00047984"/>
    </source>
</evidence>
<keyword evidence="8" id="KW-0508">mRNA splicing</keyword>
<evidence type="ECO:0000256" key="6">
    <source>
        <dbReference type="ARBA" id="ARBA00022806"/>
    </source>
</evidence>
<dbReference type="Gene3D" id="3.40.50.300">
    <property type="entry name" value="P-loop containing nucleotide triphosphate hydrolases"/>
    <property type="match status" value="2"/>
</dbReference>
<evidence type="ECO:0000256" key="11">
    <source>
        <dbReference type="SAM" id="MobiDB-lite"/>
    </source>
</evidence>
<keyword evidence="5" id="KW-0378">Hydrolase</keyword>
<feature type="region of interest" description="Disordered" evidence="11">
    <location>
        <begin position="41"/>
        <end position="190"/>
    </location>
</feature>
<dbReference type="PANTHER" id="PTHR18934:SF83">
    <property type="entry name" value="PRE-MRNA-SPLICING FACTOR ATP-DEPENDENT RNA HELICASE DHX16"/>
    <property type="match status" value="1"/>
</dbReference>
<keyword evidence="6" id="KW-0347">Helicase</keyword>
<dbReference type="Gene3D" id="1.20.120.1080">
    <property type="match status" value="1"/>
</dbReference>
<comment type="subcellular location">
    <subcellularLocation>
        <location evidence="1">Nucleus</location>
    </subcellularLocation>
</comment>
<dbReference type="GO" id="GO:0016787">
    <property type="term" value="F:hydrolase activity"/>
    <property type="evidence" value="ECO:0007669"/>
    <property type="project" value="UniProtKB-KW"/>
</dbReference>
<dbReference type="InterPro" id="IPR014001">
    <property type="entry name" value="Helicase_ATP-bd"/>
</dbReference>
<dbReference type="InterPro" id="IPR048333">
    <property type="entry name" value="HA2_WH"/>
</dbReference>
<feature type="compositionally biased region" description="Basic residues" evidence="11">
    <location>
        <begin position="105"/>
        <end position="115"/>
    </location>
</feature>
<dbReference type="SMART" id="SM00487">
    <property type="entry name" value="DEXDc"/>
    <property type="match status" value="1"/>
</dbReference>
<dbReference type="PANTHER" id="PTHR18934">
    <property type="entry name" value="ATP-DEPENDENT RNA HELICASE"/>
    <property type="match status" value="1"/>
</dbReference>
<dbReference type="GO" id="GO:0003723">
    <property type="term" value="F:RNA binding"/>
    <property type="evidence" value="ECO:0007669"/>
    <property type="project" value="TreeGrafter"/>
</dbReference>
<keyword evidence="4" id="KW-0547">Nucleotide-binding</keyword>
<name>A0A9W7FB75_9STRA</name>
<dbReference type="GO" id="GO:0003724">
    <property type="term" value="F:RNA helicase activity"/>
    <property type="evidence" value="ECO:0007669"/>
    <property type="project" value="UniProtKB-EC"/>
</dbReference>
<dbReference type="AlphaFoldDB" id="A0A9W7FB75"/>
<feature type="compositionally biased region" description="Basic and acidic residues" evidence="11">
    <location>
        <begin position="116"/>
        <end position="157"/>
    </location>
</feature>
<dbReference type="Pfam" id="PF21010">
    <property type="entry name" value="HA2_C"/>
    <property type="match status" value="1"/>
</dbReference>
<dbReference type="InterPro" id="IPR002464">
    <property type="entry name" value="DNA/RNA_helicase_DEAH_CS"/>
</dbReference>
<comment type="caution">
    <text evidence="14">The sequence shown here is derived from an EMBL/GenBank/DDBJ whole genome shotgun (WGS) entry which is preliminary data.</text>
</comment>
<dbReference type="FunFam" id="3.40.50.300:FF:000726">
    <property type="entry name" value="Pre-mRNA-splicing factor ATP-dependent RNA helicase"/>
    <property type="match status" value="1"/>
</dbReference>
<dbReference type="InterPro" id="IPR007502">
    <property type="entry name" value="Helicase-assoc_dom"/>
</dbReference>
<dbReference type="GO" id="GO:0008380">
    <property type="term" value="P:RNA splicing"/>
    <property type="evidence" value="ECO:0007669"/>
    <property type="project" value="UniProtKB-KW"/>
</dbReference>
<evidence type="ECO:0000256" key="5">
    <source>
        <dbReference type="ARBA" id="ARBA00022801"/>
    </source>
</evidence>
<dbReference type="InterPro" id="IPR011545">
    <property type="entry name" value="DEAD/DEAH_box_helicase_dom"/>
</dbReference>
<dbReference type="FunFam" id="1.20.120.1080:FF:000001">
    <property type="entry name" value="Pre-mRNA-splicing factor ATP-dependent RNA helicase"/>
    <property type="match status" value="1"/>
</dbReference>
<protein>
    <recommendedName>
        <fullName evidence="2">RNA helicase</fullName>
        <ecNumber evidence="2">3.6.4.13</ecNumber>
    </recommendedName>
</protein>
<dbReference type="SUPFAM" id="SSF52540">
    <property type="entry name" value="P-loop containing nucleoside triphosphate hydrolases"/>
    <property type="match status" value="1"/>
</dbReference>
<dbReference type="Pfam" id="PF04408">
    <property type="entry name" value="WHD_HA2"/>
    <property type="match status" value="1"/>
</dbReference>
<evidence type="ECO:0000313" key="14">
    <source>
        <dbReference type="EMBL" id="GMI08938.1"/>
    </source>
</evidence>
<keyword evidence="7" id="KW-0067">ATP-binding</keyword>
<dbReference type="Pfam" id="PF07717">
    <property type="entry name" value="OB_NTP_bind"/>
    <property type="match status" value="1"/>
</dbReference>
<proteinExistence type="predicted"/>
<organism evidence="14 15">
    <name type="scientific">Triparma retinervis</name>
    <dbReference type="NCBI Taxonomy" id="2557542"/>
    <lineage>
        <taxon>Eukaryota</taxon>
        <taxon>Sar</taxon>
        <taxon>Stramenopiles</taxon>
        <taxon>Ochrophyta</taxon>
        <taxon>Bolidophyceae</taxon>
        <taxon>Parmales</taxon>
        <taxon>Triparmaceae</taxon>
        <taxon>Triparma</taxon>
    </lineage>
</organism>
<keyword evidence="15" id="KW-1185">Reference proteome</keyword>
<evidence type="ECO:0000256" key="9">
    <source>
        <dbReference type="ARBA" id="ARBA00023242"/>
    </source>
</evidence>
<dbReference type="GO" id="GO:0005524">
    <property type="term" value="F:ATP binding"/>
    <property type="evidence" value="ECO:0007669"/>
    <property type="project" value="UniProtKB-KW"/>
</dbReference>